<reference evidence="7 8" key="1">
    <citation type="submission" date="2018-08" db="EMBL/GenBank/DDBJ databases">
        <title>The multiple taxonomic identification of Sphingomonas gilva.</title>
        <authorList>
            <person name="Zhu D."/>
            <person name="Zheng S."/>
        </authorList>
    </citation>
    <scope>NUCLEOTIDE SEQUENCE [LARGE SCALE GENOMIC DNA]</scope>
    <source>
        <strain evidence="7 8">ZDH117</strain>
    </source>
</reference>
<evidence type="ECO:0000256" key="4">
    <source>
        <dbReference type="ARBA" id="ARBA00022759"/>
    </source>
</evidence>
<dbReference type="GO" id="GO:0016891">
    <property type="term" value="F:RNA endonuclease activity producing 5'-phosphomonoesters, hydrolytic mechanism"/>
    <property type="evidence" value="ECO:0007669"/>
    <property type="project" value="TreeGrafter"/>
</dbReference>
<accession>A0A396RPR8</accession>
<dbReference type="EC" id="3.1.21.7" evidence="6"/>
<gene>
    <name evidence="6" type="primary">nfi</name>
    <name evidence="7" type="ORF">D1610_04765</name>
</gene>
<sequence>MNGFPSHWLNPPGLKAASQVQREIAEITECDDRIGPVRRIVGVDTSMKWRDSRGPIHAAAAPISWPGGAAEIAASVTLVPDIPYVPGYLGFRETPAILAALALLDAPPDLMLVDGHGRSHPRRCGIATHVGVLAGVPTIGCAKTILCGRIEGELGAARGSRAPLVDRGEIVAVALRTRERAAPIYVSTGHRVSLETAVEWVLKLCDGRRLPLPIRLAHDAANAARRVAEAAQ</sequence>
<dbReference type="GO" id="GO:0006281">
    <property type="term" value="P:DNA repair"/>
    <property type="evidence" value="ECO:0007669"/>
    <property type="project" value="UniProtKB-UniRule"/>
</dbReference>
<keyword evidence="4 6" id="KW-0255">Endonuclease</keyword>
<evidence type="ECO:0000256" key="5">
    <source>
        <dbReference type="ARBA" id="ARBA00022801"/>
    </source>
</evidence>
<keyword evidence="8" id="KW-1185">Reference proteome</keyword>
<dbReference type="PANTHER" id="PTHR28511:SF1">
    <property type="entry name" value="ENDONUCLEASE V"/>
    <property type="match status" value="1"/>
</dbReference>
<evidence type="ECO:0000256" key="2">
    <source>
        <dbReference type="ARBA" id="ARBA00022490"/>
    </source>
</evidence>
<dbReference type="GO" id="GO:0000287">
    <property type="term" value="F:magnesium ion binding"/>
    <property type="evidence" value="ECO:0007669"/>
    <property type="project" value="UniProtKB-UniRule"/>
</dbReference>
<dbReference type="CDD" id="cd06559">
    <property type="entry name" value="Endonuclease_V"/>
    <property type="match status" value="1"/>
</dbReference>
<dbReference type="GO" id="GO:0003727">
    <property type="term" value="F:single-stranded RNA binding"/>
    <property type="evidence" value="ECO:0007669"/>
    <property type="project" value="TreeGrafter"/>
</dbReference>
<comment type="catalytic activity">
    <reaction evidence="6">
        <text>Endonucleolytic cleavage at apurinic or apyrimidinic sites to products with a 5'-phosphate.</text>
        <dbReference type="EC" id="3.1.21.7"/>
    </reaction>
</comment>
<proteinExistence type="inferred from homology"/>
<comment type="function">
    <text evidence="6">DNA repair enzyme involved in the repair of deaminated bases. Selectively cleaves double-stranded DNA at the second phosphodiester bond 3' to a deoxyinosine leaving behind the intact lesion on the nicked DNA.</text>
</comment>
<dbReference type="RefSeq" id="WP_118863028.1">
    <property type="nucleotide sequence ID" value="NZ_QWLV01000002.1"/>
</dbReference>
<dbReference type="HAMAP" id="MF_00801">
    <property type="entry name" value="Endonuclease_5"/>
    <property type="match status" value="1"/>
</dbReference>
<feature type="binding site" evidence="6">
    <location>
        <position position="114"/>
    </location>
    <ligand>
        <name>Mg(2+)</name>
        <dbReference type="ChEBI" id="CHEBI:18420"/>
    </ligand>
</feature>
<evidence type="ECO:0000256" key="6">
    <source>
        <dbReference type="HAMAP-Rule" id="MF_00801"/>
    </source>
</evidence>
<dbReference type="Pfam" id="PF04493">
    <property type="entry name" value="Endonuclease_5"/>
    <property type="match status" value="1"/>
</dbReference>
<organism evidence="7 8">
    <name type="scientific">Sphingomonas gilva</name>
    <dbReference type="NCBI Taxonomy" id="2305907"/>
    <lineage>
        <taxon>Bacteria</taxon>
        <taxon>Pseudomonadati</taxon>
        <taxon>Pseudomonadota</taxon>
        <taxon>Alphaproteobacteria</taxon>
        <taxon>Sphingomonadales</taxon>
        <taxon>Sphingomonadaceae</taxon>
        <taxon>Sphingomonas</taxon>
    </lineage>
</organism>
<dbReference type="GO" id="GO:0043737">
    <property type="term" value="F:deoxyribonuclease V activity"/>
    <property type="evidence" value="ECO:0007669"/>
    <property type="project" value="UniProtKB-UniRule"/>
</dbReference>
<dbReference type="PANTHER" id="PTHR28511">
    <property type="entry name" value="ENDONUCLEASE V"/>
    <property type="match status" value="1"/>
</dbReference>
<keyword evidence="3 6" id="KW-0540">Nuclease</keyword>
<keyword evidence="6" id="KW-0479">Metal-binding</keyword>
<evidence type="ECO:0000256" key="3">
    <source>
        <dbReference type="ARBA" id="ARBA00022722"/>
    </source>
</evidence>
<dbReference type="Proteomes" id="UP000266693">
    <property type="component" value="Unassembled WGS sequence"/>
</dbReference>
<keyword evidence="6" id="KW-0234">DNA repair</keyword>
<dbReference type="AlphaFoldDB" id="A0A396RPR8"/>
<feature type="site" description="Interaction with target DNA" evidence="6">
    <location>
        <position position="84"/>
    </location>
</feature>
<keyword evidence="5 6" id="KW-0378">Hydrolase</keyword>
<evidence type="ECO:0000256" key="1">
    <source>
        <dbReference type="ARBA" id="ARBA00004496"/>
    </source>
</evidence>
<comment type="cofactor">
    <cofactor evidence="6">
        <name>Mg(2+)</name>
        <dbReference type="ChEBI" id="CHEBI:18420"/>
    </cofactor>
</comment>
<dbReference type="EMBL" id="QWLV01000002">
    <property type="protein sequence ID" value="RHW17836.1"/>
    <property type="molecule type" value="Genomic_DNA"/>
</dbReference>
<comment type="subcellular location">
    <subcellularLocation>
        <location evidence="1 6">Cytoplasm</location>
    </subcellularLocation>
</comment>
<comment type="similarity">
    <text evidence="6">Belongs to the endonuclease V family.</text>
</comment>
<dbReference type="OrthoDB" id="9790916at2"/>
<keyword evidence="2 6" id="KW-0963">Cytoplasm</keyword>
<dbReference type="InterPro" id="IPR007581">
    <property type="entry name" value="Endonuclease-V"/>
</dbReference>
<name>A0A396RPR8_9SPHN</name>
<keyword evidence="6" id="KW-0227">DNA damage</keyword>
<comment type="caution">
    <text evidence="7">The sequence shown here is derived from an EMBL/GenBank/DDBJ whole genome shotgun (WGS) entry which is preliminary data.</text>
</comment>
<dbReference type="GO" id="GO:0005737">
    <property type="term" value="C:cytoplasm"/>
    <property type="evidence" value="ECO:0007669"/>
    <property type="project" value="UniProtKB-SubCell"/>
</dbReference>
<evidence type="ECO:0000313" key="8">
    <source>
        <dbReference type="Proteomes" id="UP000266693"/>
    </source>
</evidence>
<evidence type="ECO:0000313" key="7">
    <source>
        <dbReference type="EMBL" id="RHW17836.1"/>
    </source>
</evidence>
<dbReference type="Gene3D" id="3.30.2170.10">
    <property type="entry name" value="archaeoglobus fulgidus dsm 4304 superfamily"/>
    <property type="match status" value="1"/>
</dbReference>
<feature type="binding site" evidence="6">
    <location>
        <position position="44"/>
    </location>
    <ligand>
        <name>Mg(2+)</name>
        <dbReference type="ChEBI" id="CHEBI:18420"/>
    </ligand>
</feature>
<protein>
    <recommendedName>
        <fullName evidence="6">Endonuclease V</fullName>
        <ecNumber evidence="6">3.1.21.7</ecNumber>
    </recommendedName>
    <alternativeName>
        <fullName evidence="6">Deoxyinosine 3'endonuclease</fullName>
    </alternativeName>
    <alternativeName>
        <fullName evidence="6">Deoxyribonuclease V</fullName>
        <shortName evidence="6">DNase V</shortName>
    </alternativeName>
</protein>
<keyword evidence="6" id="KW-0460">Magnesium</keyword>